<dbReference type="InterPro" id="IPR003961">
    <property type="entry name" value="FN3_dom"/>
</dbReference>
<organism evidence="7 8">
    <name type="scientific">Catellatospora bangladeshensis</name>
    <dbReference type="NCBI Taxonomy" id="310355"/>
    <lineage>
        <taxon>Bacteria</taxon>
        <taxon>Bacillati</taxon>
        <taxon>Actinomycetota</taxon>
        <taxon>Actinomycetes</taxon>
        <taxon>Micromonosporales</taxon>
        <taxon>Micromonosporaceae</taxon>
        <taxon>Catellatospora</taxon>
    </lineage>
</organism>
<keyword evidence="4" id="KW-0624">Polysaccharide degradation</keyword>
<evidence type="ECO:0000313" key="7">
    <source>
        <dbReference type="EMBL" id="GIF80349.1"/>
    </source>
</evidence>
<dbReference type="InterPro" id="IPR008979">
    <property type="entry name" value="Galactose-bd-like_sf"/>
</dbReference>
<keyword evidence="1" id="KW-0677">Repeat</keyword>
<keyword evidence="2" id="KW-0378">Hydrolase</keyword>
<accession>A0A8J3JNH3</accession>
<feature type="chain" id="PRO_5035289920" description="Fibronectin type-III domain-containing protein" evidence="5">
    <location>
        <begin position="25"/>
        <end position="338"/>
    </location>
</feature>
<keyword evidence="5" id="KW-0732">Signal</keyword>
<keyword evidence="4" id="KW-0119">Carbohydrate metabolism</keyword>
<dbReference type="SUPFAM" id="SSF49785">
    <property type="entry name" value="Galactose-binding domain-like"/>
    <property type="match status" value="1"/>
</dbReference>
<evidence type="ECO:0000313" key="8">
    <source>
        <dbReference type="Proteomes" id="UP000601223"/>
    </source>
</evidence>
<dbReference type="AlphaFoldDB" id="A0A8J3JNH3"/>
<dbReference type="RefSeq" id="WP_203743804.1">
    <property type="nucleotide sequence ID" value="NZ_BONF01000009.1"/>
</dbReference>
<dbReference type="Proteomes" id="UP000601223">
    <property type="component" value="Unassembled WGS sequence"/>
</dbReference>
<dbReference type="Gene3D" id="2.60.40.10">
    <property type="entry name" value="Immunoglobulins"/>
    <property type="match status" value="2"/>
</dbReference>
<protein>
    <recommendedName>
        <fullName evidence="6">Fibronectin type-III domain-containing protein</fullName>
    </recommendedName>
</protein>
<name>A0A8J3JNH3_9ACTN</name>
<dbReference type="PROSITE" id="PS50853">
    <property type="entry name" value="FN3"/>
    <property type="match status" value="2"/>
</dbReference>
<evidence type="ECO:0000256" key="4">
    <source>
        <dbReference type="ARBA" id="ARBA00023326"/>
    </source>
</evidence>
<dbReference type="PANTHER" id="PTHR13817:SF166">
    <property type="entry name" value="NEURONAL IGCAM-RELATED"/>
    <property type="match status" value="1"/>
</dbReference>
<dbReference type="SMART" id="SM00060">
    <property type="entry name" value="FN3"/>
    <property type="match status" value="2"/>
</dbReference>
<gene>
    <name evidence="7" type="ORF">Cba03nite_16980</name>
</gene>
<evidence type="ECO:0000259" key="6">
    <source>
        <dbReference type="PROSITE" id="PS50853"/>
    </source>
</evidence>
<reference evidence="7 8" key="1">
    <citation type="submission" date="2021-01" db="EMBL/GenBank/DDBJ databases">
        <title>Whole genome shotgun sequence of Catellatospora bangladeshensis NBRC 107357.</title>
        <authorList>
            <person name="Komaki H."/>
            <person name="Tamura T."/>
        </authorList>
    </citation>
    <scope>NUCLEOTIDE SEQUENCE [LARGE SCALE GENOMIC DNA]</scope>
    <source>
        <strain evidence="7 8">NBRC 107357</strain>
    </source>
</reference>
<comment type="caution">
    <text evidence="7">The sequence shown here is derived from an EMBL/GenBank/DDBJ whole genome shotgun (WGS) entry which is preliminary data.</text>
</comment>
<dbReference type="InterPro" id="IPR003305">
    <property type="entry name" value="CenC_carb-bd"/>
</dbReference>
<evidence type="ECO:0000256" key="2">
    <source>
        <dbReference type="ARBA" id="ARBA00022801"/>
    </source>
</evidence>
<dbReference type="InterPro" id="IPR013783">
    <property type="entry name" value="Ig-like_fold"/>
</dbReference>
<evidence type="ECO:0000256" key="5">
    <source>
        <dbReference type="SAM" id="SignalP"/>
    </source>
</evidence>
<dbReference type="GO" id="GO:0000272">
    <property type="term" value="P:polysaccharide catabolic process"/>
    <property type="evidence" value="ECO:0007669"/>
    <property type="project" value="UniProtKB-KW"/>
</dbReference>
<dbReference type="CDD" id="cd00063">
    <property type="entry name" value="FN3"/>
    <property type="match status" value="2"/>
</dbReference>
<dbReference type="EMBL" id="BONF01000009">
    <property type="protein sequence ID" value="GIF80349.1"/>
    <property type="molecule type" value="Genomic_DNA"/>
</dbReference>
<dbReference type="InterPro" id="IPR050964">
    <property type="entry name" value="Striated_Muscle_Regulatory"/>
</dbReference>
<evidence type="ECO:0000256" key="1">
    <source>
        <dbReference type="ARBA" id="ARBA00022737"/>
    </source>
</evidence>
<dbReference type="Pfam" id="PF02018">
    <property type="entry name" value="CBM_4_9"/>
    <property type="match status" value="1"/>
</dbReference>
<feature type="signal peptide" evidence="5">
    <location>
        <begin position="1"/>
        <end position="24"/>
    </location>
</feature>
<dbReference type="InterPro" id="IPR036116">
    <property type="entry name" value="FN3_sf"/>
</dbReference>
<feature type="domain" description="Fibronectin type-III" evidence="6">
    <location>
        <begin position="166"/>
        <end position="247"/>
    </location>
</feature>
<dbReference type="GO" id="GO:0016798">
    <property type="term" value="F:hydrolase activity, acting on glycosyl bonds"/>
    <property type="evidence" value="ECO:0007669"/>
    <property type="project" value="UniProtKB-KW"/>
</dbReference>
<proteinExistence type="predicted"/>
<keyword evidence="8" id="KW-1185">Reference proteome</keyword>
<dbReference type="Gene3D" id="2.60.120.260">
    <property type="entry name" value="Galactose-binding domain-like"/>
    <property type="match status" value="1"/>
</dbReference>
<keyword evidence="3" id="KW-0326">Glycosidase</keyword>
<sequence>MRRLVLLAVLAAATAVALPSPAHAGAGGLAANGSFEQARYPEHTTVSAWDCEPGTGQAGPARTGARSLTGTPTETSLARCAQTVPVQPGASYTLTAWVRGGYAFLGHDHGVAWTPPSGAWTQLSTTFTATADTVRIYLHGWYAQDAYQADDVVLSGPDSTVRVPAAPAMPLPDETTSHSVRLSWIESPGAAAYRIYRDGVLLRSVTTASEVVDGLTPGTGYSFHVTAVNRAGESQPTAPVAVNTMAAQSQVPPATRSLVASAQAYQAWLAWEAVQTATDGYRIYRDGQLVGWSYGPAFTATGLRHGTLYTFQVTALNSAGESVRSAPVQVMTWQVPGA</sequence>
<dbReference type="SUPFAM" id="SSF49265">
    <property type="entry name" value="Fibronectin type III"/>
    <property type="match status" value="1"/>
</dbReference>
<dbReference type="PANTHER" id="PTHR13817">
    <property type="entry name" value="TITIN"/>
    <property type="match status" value="1"/>
</dbReference>
<evidence type="ECO:0000256" key="3">
    <source>
        <dbReference type="ARBA" id="ARBA00023295"/>
    </source>
</evidence>
<dbReference type="Pfam" id="PF00041">
    <property type="entry name" value="fn3"/>
    <property type="match status" value="2"/>
</dbReference>
<feature type="domain" description="Fibronectin type-III" evidence="6">
    <location>
        <begin position="252"/>
        <end position="335"/>
    </location>
</feature>